<dbReference type="InterPro" id="IPR033433">
    <property type="entry name" value="GtaA_N"/>
</dbReference>
<feature type="chain" id="PRO_5034659278" evidence="1">
    <location>
        <begin position="20"/>
        <end position="688"/>
    </location>
</feature>
<evidence type="ECO:0000313" key="5">
    <source>
        <dbReference type="Proteomes" id="UP000250140"/>
    </source>
</evidence>
<dbReference type="EMBL" id="KV750821">
    <property type="protein sequence ID" value="OCL03061.1"/>
    <property type="molecule type" value="Genomic_DNA"/>
</dbReference>
<dbReference type="GO" id="GO:0005975">
    <property type="term" value="P:carbohydrate metabolic process"/>
    <property type="evidence" value="ECO:0007669"/>
    <property type="project" value="InterPro"/>
</dbReference>
<protein>
    <submittedName>
        <fullName evidence="4">DUF1793-domain-containing protein</fullName>
    </submittedName>
</protein>
<dbReference type="AlphaFoldDB" id="A0A8E2EQK8"/>
<sequence>MELPYFGFLVAFLITLCRATSTFSPARPPSLPLAVKSPYLSTWLAAGSDGGNGGYLPGQWPAFWNNQITGWTGMIRVDGTTYTWMGAPTGPTTANQIAYEYTSTKSVFTINVAGKVALNITFLSPITPDDMKRQSLVFSYMNVEVASMDGATHNVQLYSDISAEFISGDRSDIAQWNYGTVDGIAYHQVFKQTQLLFSEKSDQGEWGNWYYATDAVGSMTYQSGGDTDVRGAFTSNGTLANSKDTNYRAINSNWPVFGFAINLGSVGSSAVDTLFSLGLCQTDAIQFDGKNGIVSLPSLWTSYFSDDLAALSFFHKDYSTSSSMSTALDNKIASDSIGAAGQDYLTITSLSARQAFGATQLVGTTDQLYLFLKEISSDGNVQTVDVVFPAHPIFLYTNPTLLKLLLDPLFENQESGQYPNQYSMHDLGSNYPNATGHPLGNDENMPLEECGNMLIMTLAYAQRANDNSYLSQHYDKLKQWTSYLVAEALYPANQISTDDFAGPLANQTNLALKGMIGIEAMAVIAKLTGNTADASNYTSIAHNYIAAWQGLGINKDASPPHATLSYGADDTHGLLYNLYSDAELGLKLVPQSVYDMQSTFYPTVADTYGVPLDTRHGYTKGDWELFVAAIASPSTRDMFIKDLATWINNTPTNLPLTDLYDATSGNYPGITFANRPVVGGAFALLALP</sequence>
<evidence type="ECO:0000259" key="3">
    <source>
        <dbReference type="Pfam" id="PF17168"/>
    </source>
</evidence>
<dbReference type="InterPro" id="IPR008928">
    <property type="entry name" value="6-hairpin_glycosidase_sf"/>
</dbReference>
<gene>
    <name evidence="4" type="ORF">AOQ84DRAFT_392533</name>
</gene>
<dbReference type="Proteomes" id="UP000250140">
    <property type="component" value="Unassembled WGS sequence"/>
</dbReference>
<dbReference type="InterPro" id="IPR052743">
    <property type="entry name" value="Glutaminase_GtaA"/>
</dbReference>
<keyword evidence="5" id="KW-1185">Reference proteome</keyword>
<dbReference type="Pfam" id="PF17168">
    <property type="entry name" value="DUF5127"/>
    <property type="match status" value="1"/>
</dbReference>
<organism evidence="4 5">
    <name type="scientific">Glonium stellatum</name>
    <dbReference type="NCBI Taxonomy" id="574774"/>
    <lineage>
        <taxon>Eukaryota</taxon>
        <taxon>Fungi</taxon>
        <taxon>Dikarya</taxon>
        <taxon>Ascomycota</taxon>
        <taxon>Pezizomycotina</taxon>
        <taxon>Dothideomycetes</taxon>
        <taxon>Pleosporomycetidae</taxon>
        <taxon>Gloniales</taxon>
        <taxon>Gloniaceae</taxon>
        <taxon>Glonium</taxon>
    </lineage>
</organism>
<name>A0A8E2EQK8_9PEZI</name>
<dbReference type="InterPro" id="IPR032514">
    <property type="entry name" value="GtaA_central"/>
</dbReference>
<keyword evidence="1" id="KW-0732">Signal</keyword>
<accession>A0A8E2EQK8</accession>
<reference evidence="4 5" key="1">
    <citation type="journal article" date="2016" name="Nat. Commun.">
        <title>Ectomycorrhizal ecology is imprinted in the genome of the dominant symbiotic fungus Cenococcum geophilum.</title>
        <authorList>
            <consortium name="DOE Joint Genome Institute"/>
            <person name="Peter M."/>
            <person name="Kohler A."/>
            <person name="Ohm R.A."/>
            <person name="Kuo A."/>
            <person name="Krutzmann J."/>
            <person name="Morin E."/>
            <person name="Arend M."/>
            <person name="Barry K.W."/>
            <person name="Binder M."/>
            <person name="Choi C."/>
            <person name="Clum A."/>
            <person name="Copeland A."/>
            <person name="Grisel N."/>
            <person name="Haridas S."/>
            <person name="Kipfer T."/>
            <person name="LaButti K."/>
            <person name="Lindquist E."/>
            <person name="Lipzen A."/>
            <person name="Maire R."/>
            <person name="Meier B."/>
            <person name="Mihaltcheva S."/>
            <person name="Molinier V."/>
            <person name="Murat C."/>
            <person name="Poggeler S."/>
            <person name="Quandt C.A."/>
            <person name="Sperisen C."/>
            <person name="Tritt A."/>
            <person name="Tisserant E."/>
            <person name="Crous P.W."/>
            <person name="Henrissat B."/>
            <person name="Nehls U."/>
            <person name="Egli S."/>
            <person name="Spatafora J.W."/>
            <person name="Grigoriev I.V."/>
            <person name="Martin F.M."/>
        </authorList>
    </citation>
    <scope>NUCLEOTIDE SEQUENCE [LARGE SCALE GENOMIC DNA]</scope>
    <source>
        <strain evidence="4 5">CBS 207.34</strain>
    </source>
</reference>
<dbReference type="OrthoDB" id="431715at2759"/>
<evidence type="ECO:0000313" key="4">
    <source>
        <dbReference type="EMBL" id="OCL03061.1"/>
    </source>
</evidence>
<feature type="domain" description="Glutaminase A N-terminal" evidence="3">
    <location>
        <begin position="104"/>
        <end position="335"/>
    </location>
</feature>
<dbReference type="Pfam" id="PF16335">
    <property type="entry name" value="GtaA_6_Hairpin"/>
    <property type="match status" value="1"/>
</dbReference>
<dbReference type="SUPFAM" id="SSF48208">
    <property type="entry name" value="Six-hairpin glycosidases"/>
    <property type="match status" value="1"/>
</dbReference>
<feature type="domain" description="Glutaminase A central" evidence="2">
    <location>
        <begin position="341"/>
        <end position="685"/>
    </location>
</feature>
<proteinExistence type="predicted"/>
<dbReference type="PANTHER" id="PTHR31987">
    <property type="entry name" value="GLUTAMINASE A-RELATED"/>
    <property type="match status" value="1"/>
</dbReference>
<dbReference type="PANTHER" id="PTHR31987:SF1">
    <property type="entry name" value="GLUTAMINASE A"/>
    <property type="match status" value="1"/>
</dbReference>
<feature type="signal peptide" evidence="1">
    <location>
        <begin position="1"/>
        <end position="19"/>
    </location>
</feature>
<evidence type="ECO:0000256" key="1">
    <source>
        <dbReference type="SAM" id="SignalP"/>
    </source>
</evidence>
<evidence type="ECO:0000259" key="2">
    <source>
        <dbReference type="Pfam" id="PF16335"/>
    </source>
</evidence>